<dbReference type="Proteomes" id="UP001178508">
    <property type="component" value="Unassembled WGS sequence"/>
</dbReference>
<protein>
    <recommendedName>
        <fullName evidence="4">G-protein coupled receptors family 1 profile domain-containing protein</fullName>
    </recommendedName>
</protein>
<accession>A0AAV1EHQ7</accession>
<dbReference type="AlphaFoldDB" id="A0AAV1EHQ7"/>
<keyword evidence="1" id="KW-0812">Transmembrane</keyword>
<dbReference type="Gene3D" id="1.20.1070.10">
    <property type="entry name" value="Rhodopsin 7-helix transmembrane proteins"/>
    <property type="match status" value="1"/>
</dbReference>
<evidence type="ECO:0000313" key="2">
    <source>
        <dbReference type="EMBL" id="CAJ1048260.1"/>
    </source>
</evidence>
<dbReference type="SUPFAM" id="SSF81321">
    <property type="entry name" value="Family A G protein-coupled receptor-like"/>
    <property type="match status" value="1"/>
</dbReference>
<organism evidence="2 3">
    <name type="scientific">Xyrichtys novacula</name>
    <name type="common">Pearly razorfish</name>
    <name type="synonym">Hemipteronotus novacula</name>
    <dbReference type="NCBI Taxonomy" id="13765"/>
    <lineage>
        <taxon>Eukaryota</taxon>
        <taxon>Metazoa</taxon>
        <taxon>Chordata</taxon>
        <taxon>Craniata</taxon>
        <taxon>Vertebrata</taxon>
        <taxon>Euteleostomi</taxon>
        <taxon>Actinopterygii</taxon>
        <taxon>Neopterygii</taxon>
        <taxon>Teleostei</taxon>
        <taxon>Neoteleostei</taxon>
        <taxon>Acanthomorphata</taxon>
        <taxon>Eupercaria</taxon>
        <taxon>Labriformes</taxon>
        <taxon>Labridae</taxon>
        <taxon>Xyrichtys</taxon>
    </lineage>
</organism>
<proteinExistence type="predicted"/>
<evidence type="ECO:0008006" key="4">
    <source>
        <dbReference type="Google" id="ProtNLM"/>
    </source>
</evidence>
<feature type="transmembrane region" description="Helical" evidence="1">
    <location>
        <begin position="70"/>
        <end position="92"/>
    </location>
</feature>
<keyword evidence="1" id="KW-0472">Membrane</keyword>
<keyword evidence="1" id="KW-1133">Transmembrane helix</keyword>
<evidence type="ECO:0000313" key="3">
    <source>
        <dbReference type="Proteomes" id="UP001178508"/>
    </source>
</evidence>
<reference evidence="2" key="1">
    <citation type="submission" date="2023-08" db="EMBL/GenBank/DDBJ databases">
        <authorList>
            <person name="Alioto T."/>
            <person name="Alioto T."/>
            <person name="Gomez Garrido J."/>
        </authorList>
    </citation>
    <scope>NUCLEOTIDE SEQUENCE</scope>
</reference>
<comment type="caution">
    <text evidence="2">The sequence shown here is derived from an EMBL/GenBank/DDBJ whole genome shotgun (WGS) entry which is preliminary data.</text>
</comment>
<keyword evidence="3" id="KW-1185">Reference proteome</keyword>
<sequence length="155" mass="17215">MSINSSSNSDCASIIPPTCMHRVTKGYVFISLSLATIALILPLSITVLHLGFQQWRRSVSSPSSVSFSDFFTYNLAVMELIGVFGFVVRIAASFSRLQVLSSVGLFTTVFPWNGQMFFPILSSVDRYLAVVHPIIYLRLKQRRGVCIRNLCTTAV</sequence>
<feature type="transmembrane region" description="Helical" evidence="1">
    <location>
        <begin position="27"/>
        <end position="50"/>
    </location>
</feature>
<dbReference type="EMBL" id="CAUIWU010000006">
    <property type="protein sequence ID" value="CAJ1048260.1"/>
    <property type="molecule type" value="Genomic_DNA"/>
</dbReference>
<name>A0AAV1EHQ7_XYRNO</name>
<evidence type="ECO:0000256" key="1">
    <source>
        <dbReference type="SAM" id="Phobius"/>
    </source>
</evidence>
<gene>
    <name evidence="2" type="ORF">XNOV1_A036666</name>
</gene>